<evidence type="ECO:0000256" key="2">
    <source>
        <dbReference type="ARBA" id="ARBA00022448"/>
    </source>
</evidence>
<protein>
    <submittedName>
        <fullName evidence="10">Iron(III) transport system permease protein</fullName>
    </submittedName>
</protein>
<keyword evidence="11" id="KW-1185">Reference proteome</keyword>
<keyword evidence="6 8" id="KW-1133">Transmembrane helix</keyword>
<dbReference type="PANTHER" id="PTHR43357">
    <property type="entry name" value="INNER MEMBRANE ABC TRANSPORTER PERMEASE PROTEIN YDCV"/>
    <property type="match status" value="1"/>
</dbReference>
<evidence type="ECO:0000256" key="5">
    <source>
        <dbReference type="ARBA" id="ARBA00022692"/>
    </source>
</evidence>
<dbReference type="Pfam" id="PF00528">
    <property type="entry name" value="BPD_transp_1"/>
    <property type="match status" value="2"/>
</dbReference>
<feature type="domain" description="ABC transmembrane type-1" evidence="9">
    <location>
        <begin position="329"/>
        <end position="535"/>
    </location>
</feature>
<feature type="transmembrane region" description="Helical" evidence="8">
    <location>
        <begin position="466"/>
        <end position="484"/>
    </location>
</feature>
<keyword evidence="7 8" id="KW-0472">Membrane</keyword>
<keyword evidence="2 8" id="KW-0813">Transport</keyword>
<evidence type="ECO:0000256" key="8">
    <source>
        <dbReference type="RuleBase" id="RU363032"/>
    </source>
</evidence>
<evidence type="ECO:0000256" key="3">
    <source>
        <dbReference type="ARBA" id="ARBA00022475"/>
    </source>
</evidence>
<feature type="transmembrane region" description="Helical" evidence="8">
    <location>
        <begin position="371"/>
        <end position="390"/>
    </location>
</feature>
<feature type="transmembrane region" description="Helical" evidence="8">
    <location>
        <begin position="285"/>
        <end position="308"/>
    </location>
</feature>
<gene>
    <name evidence="10" type="ORF">J2Z34_000387</name>
</gene>
<evidence type="ECO:0000259" key="9">
    <source>
        <dbReference type="PROSITE" id="PS50928"/>
    </source>
</evidence>
<feature type="transmembrane region" description="Helical" evidence="8">
    <location>
        <begin position="186"/>
        <end position="211"/>
    </location>
</feature>
<comment type="similarity">
    <text evidence="8">Belongs to the binding-protein-dependent transport system permease family.</text>
</comment>
<proteinExistence type="inferred from homology"/>
<reference evidence="10 11" key="1">
    <citation type="submission" date="2021-03" db="EMBL/GenBank/DDBJ databases">
        <title>Genomic Encyclopedia of Type Strains, Phase IV (KMG-IV): sequencing the most valuable type-strain genomes for metagenomic binning, comparative biology and taxonomic classification.</title>
        <authorList>
            <person name="Goeker M."/>
        </authorList>
    </citation>
    <scope>NUCLEOTIDE SEQUENCE [LARGE SCALE GENOMIC DNA]</scope>
    <source>
        <strain evidence="10 11">DSM 6139</strain>
    </source>
</reference>
<feature type="transmembrane region" description="Helical" evidence="8">
    <location>
        <begin position="241"/>
        <end position="259"/>
    </location>
</feature>
<accession>A0ABS4G0B3</accession>
<dbReference type="PROSITE" id="PS50928">
    <property type="entry name" value="ABC_TM1"/>
    <property type="match status" value="2"/>
</dbReference>
<organism evidence="10 11">
    <name type="scientific">Youngiibacter multivorans</name>
    <dbReference type="NCBI Taxonomy" id="937251"/>
    <lineage>
        <taxon>Bacteria</taxon>
        <taxon>Bacillati</taxon>
        <taxon>Bacillota</taxon>
        <taxon>Clostridia</taxon>
        <taxon>Eubacteriales</taxon>
        <taxon>Clostridiaceae</taxon>
        <taxon>Youngiibacter</taxon>
    </lineage>
</organism>
<keyword evidence="5 8" id="KW-0812">Transmembrane</keyword>
<feature type="transmembrane region" description="Helical" evidence="8">
    <location>
        <begin position="328"/>
        <end position="350"/>
    </location>
</feature>
<evidence type="ECO:0000313" key="10">
    <source>
        <dbReference type="EMBL" id="MBP1917916.1"/>
    </source>
</evidence>
<feature type="transmembrane region" description="Helical" evidence="8">
    <location>
        <begin position="140"/>
        <end position="159"/>
    </location>
</feature>
<keyword evidence="3" id="KW-1003">Cell membrane</keyword>
<dbReference type="InterPro" id="IPR000515">
    <property type="entry name" value="MetI-like"/>
</dbReference>
<name>A0ABS4G0B3_9CLOT</name>
<dbReference type="PANTHER" id="PTHR43357:SF3">
    <property type="entry name" value="FE(3+)-TRANSPORT SYSTEM PERMEASE PROTEIN FBPB 2"/>
    <property type="match status" value="1"/>
</dbReference>
<dbReference type="CDD" id="cd06261">
    <property type="entry name" value="TM_PBP2"/>
    <property type="match status" value="2"/>
</dbReference>
<keyword evidence="4" id="KW-0997">Cell inner membrane</keyword>
<dbReference type="Proteomes" id="UP001519271">
    <property type="component" value="Unassembled WGS sequence"/>
</dbReference>
<evidence type="ECO:0000313" key="11">
    <source>
        <dbReference type="Proteomes" id="UP001519271"/>
    </source>
</evidence>
<comment type="subcellular location">
    <subcellularLocation>
        <location evidence="1">Cell inner membrane</location>
        <topology evidence="1">Multi-pass membrane protein</topology>
    </subcellularLocation>
    <subcellularLocation>
        <location evidence="8">Cell membrane</location>
        <topology evidence="8">Multi-pass membrane protein</topology>
    </subcellularLocation>
</comment>
<feature type="transmembrane region" description="Helical" evidence="8">
    <location>
        <begin position="94"/>
        <end position="120"/>
    </location>
</feature>
<feature type="transmembrane region" description="Helical" evidence="8">
    <location>
        <begin position="517"/>
        <end position="538"/>
    </location>
</feature>
<dbReference type="RefSeq" id="WP_209458164.1">
    <property type="nucleotide sequence ID" value="NZ_JAGGKC010000002.1"/>
</dbReference>
<dbReference type="Gene3D" id="1.10.3720.10">
    <property type="entry name" value="MetI-like"/>
    <property type="match status" value="2"/>
</dbReference>
<feature type="transmembrane region" description="Helical" evidence="8">
    <location>
        <begin position="410"/>
        <end position="428"/>
    </location>
</feature>
<dbReference type="InterPro" id="IPR035906">
    <property type="entry name" value="MetI-like_sf"/>
</dbReference>
<sequence length="549" mass="61031">MIRVIRGMRKAGTGSVLSFLILFSAVLPVLAILLKVDFSGSEEWSRFREYLLQDAVVQTLTIVSFSLLLSSIIGVTLAVLVAMFDFPFRSFFKWFFYLPLTIPPYIAAYVFAGMLGYTGAVQSTLRSLGIVVSPGAFDIMNIRGAVVIYAITLYPYVYAPVRSFLENHASELVEVARLHGYSPFKIFLKVIFPLIRLPLAGGLSLIMMEIIGDYGVARYFNLKTISSAIFGSWFGSGDTGVALRLSFYLMVLVVGFLVIDDMTRGRKRYGMQGVRQLKPYRLKGAWNVLVLSILSLTALIVFFVPVGQMLQWAIASFDKVERGETGRIMLDTLTYSLLASLIILIVNTIIVSTSRWLPQRVSKLMTKLSQLGYSIPGAVIAIGTITLFVWLDSSLFPLYRWLDPGTRKLVLSTSTAMLTYAFVVRYMAAGYNSVNSGFSKIGTRYSEAAQTLGKGRLYALWKVELPVIKGSLVTGFILTFIDILKELPLTLLLRPFNFNTLATRSYEYANDERIMEASVPALMIILICMVALLAFAMVNKQKGVKNDGA</sequence>
<feature type="domain" description="ABC transmembrane type-1" evidence="9">
    <location>
        <begin position="56"/>
        <end position="258"/>
    </location>
</feature>
<comment type="caution">
    <text evidence="10">The sequence shown here is derived from an EMBL/GenBank/DDBJ whole genome shotgun (WGS) entry which is preliminary data.</text>
</comment>
<evidence type="ECO:0000256" key="6">
    <source>
        <dbReference type="ARBA" id="ARBA00022989"/>
    </source>
</evidence>
<feature type="transmembrane region" description="Helical" evidence="8">
    <location>
        <begin position="55"/>
        <end position="82"/>
    </location>
</feature>
<dbReference type="EMBL" id="JAGGKC010000002">
    <property type="protein sequence ID" value="MBP1917916.1"/>
    <property type="molecule type" value="Genomic_DNA"/>
</dbReference>
<evidence type="ECO:0000256" key="1">
    <source>
        <dbReference type="ARBA" id="ARBA00004429"/>
    </source>
</evidence>
<evidence type="ECO:0000256" key="7">
    <source>
        <dbReference type="ARBA" id="ARBA00023136"/>
    </source>
</evidence>
<evidence type="ECO:0000256" key="4">
    <source>
        <dbReference type="ARBA" id="ARBA00022519"/>
    </source>
</evidence>
<dbReference type="SUPFAM" id="SSF161098">
    <property type="entry name" value="MetI-like"/>
    <property type="match status" value="2"/>
</dbReference>